<accession>A0A9P0P9N3</accession>
<dbReference type="EMBL" id="CAKOFQ010006842">
    <property type="protein sequence ID" value="CAH1975987.1"/>
    <property type="molecule type" value="Genomic_DNA"/>
</dbReference>
<proteinExistence type="predicted"/>
<gene>
    <name evidence="1" type="ORF">ACAOBT_LOCUS11881</name>
</gene>
<dbReference type="AlphaFoldDB" id="A0A9P0P9N3"/>
<keyword evidence="2" id="KW-1185">Reference proteome</keyword>
<evidence type="ECO:0000313" key="2">
    <source>
        <dbReference type="Proteomes" id="UP001152888"/>
    </source>
</evidence>
<name>A0A9P0P9N3_ACAOB</name>
<dbReference type="Proteomes" id="UP001152888">
    <property type="component" value="Unassembled WGS sequence"/>
</dbReference>
<evidence type="ECO:0000313" key="1">
    <source>
        <dbReference type="EMBL" id="CAH1975987.1"/>
    </source>
</evidence>
<protein>
    <submittedName>
        <fullName evidence="1">Uncharacterized protein</fullName>
    </submittedName>
</protein>
<organism evidence="1 2">
    <name type="scientific">Acanthoscelides obtectus</name>
    <name type="common">Bean weevil</name>
    <name type="synonym">Bruchus obtectus</name>
    <dbReference type="NCBI Taxonomy" id="200917"/>
    <lineage>
        <taxon>Eukaryota</taxon>
        <taxon>Metazoa</taxon>
        <taxon>Ecdysozoa</taxon>
        <taxon>Arthropoda</taxon>
        <taxon>Hexapoda</taxon>
        <taxon>Insecta</taxon>
        <taxon>Pterygota</taxon>
        <taxon>Neoptera</taxon>
        <taxon>Endopterygota</taxon>
        <taxon>Coleoptera</taxon>
        <taxon>Polyphaga</taxon>
        <taxon>Cucujiformia</taxon>
        <taxon>Chrysomeloidea</taxon>
        <taxon>Chrysomelidae</taxon>
        <taxon>Bruchinae</taxon>
        <taxon>Bruchini</taxon>
        <taxon>Acanthoscelides</taxon>
    </lineage>
</organism>
<reference evidence="1" key="1">
    <citation type="submission" date="2022-03" db="EMBL/GenBank/DDBJ databases">
        <authorList>
            <person name="Sayadi A."/>
        </authorList>
    </citation>
    <scope>NUCLEOTIDE SEQUENCE</scope>
</reference>
<comment type="caution">
    <text evidence="1">The sequence shown here is derived from an EMBL/GenBank/DDBJ whole genome shotgun (WGS) entry which is preliminary data.</text>
</comment>
<sequence length="102" mass="10839">MKVFGKFIAASLNKLPPADLIMAQGKIQSLMQKYRLNALNKTSSASEASALTAIQSPTLSWDSPPATTSAYSTNYPVMNEDTVANVDAAIGDIISQAWSSTN</sequence>